<sequence length="283" mass="30332">MPLVLLATFNLLPDGEFGGETLTAALAERGIDARWEVWDDPEVDWAAADLVVVRATWDYQRRCEEFLTWVRAVEEHTPVLNGGAEVFAWNADKAYLLELAAEVAVVPTLLVGNRTLVPDLEAALAAFGPIVVKPRTGASGVGVLVIAHRQDPALQGLVLPPWVAQPVVESVRTQGETSVYVIDGHPVAQLHKQPSGDEIRVHELYGGATREVPVEPAAAQAALAAMAATERVLGRSLDYGRIDLMAYDGGLVVSEVELIEPGLYLDVSSTTAGPFADLVASRL</sequence>
<comment type="caution">
    <text evidence="1">The sequence shown here is derived from an EMBL/GenBank/DDBJ whole genome shotgun (WGS) entry which is preliminary data.</text>
</comment>
<accession>A0A7X0RHX1</accession>
<organism evidence="1 2">
    <name type="scientific">Nocardioides luti</name>
    <dbReference type="NCBI Taxonomy" id="2761101"/>
    <lineage>
        <taxon>Bacteria</taxon>
        <taxon>Bacillati</taxon>
        <taxon>Actinomycetota</taxon>
        <taxon>Actinomycetes</taxon>
        <taxon>Propionibacteriales</taxon>
        <taxon>Nocardioidaceae</taxon>
        <taxon>Nocardioides</taxon>
    </lineage>
</organism>
<dbReference type="Gene3D" id="3.30.470.20">
    <property type="entry name" value="ATP-grasp fold, B domain"/>
    <property type="match status" value="1"/>
</dbReference>
<dbReference type="AlphaFoldDB" id="A0A7X0RHX1"/>
<dbReference type="EMBL" id="JACKXE010000001">
    <property type="protein sequence ID" value="MBB6628644.1"/>
    <property type="molecule type" value="Genomic_DNA"/>
</dbReference>
<evidence type="ECO:0008006" key="3">
    <source>
        <dbReference type="Google" id="ProtNLM"/>
    </source>
</evidence>
<dbReference type="Proteomes" id="UP000523955">
    <property type="component" value="Unassembled WGS sequence"/>
</dbReference>
<evidence type="ECO:0000313" key="1">
    <source>
        <dbReference type="EMBL" id="MBB6628644.1"/>
    </source>
</evidence>
<dbReference type="PANTHER" id="PTHR39217">
    <property type="match status" value="1"/>
</dbReference>
<proteinExistence type="predicted"/>
<dbReference type="RefSeq" id="WP_185253680.1">
    <property type="nucleotide sequence ID" value="NZ_JACKXE010000001.1"/>
</dbReference>
<dbReference type="InterPro" id="IPR053191">
    <property type="entry name" value="DcsG_Biosynth_Enzyme"/>
</dbReference>
<keyword evidence="2" id="KW-1185">Reference proteome</keyword>
<reference evidence="1 2" key="1">
    <citation type="submission" date="2020-08" db="EMBL/GenBank/DDBJ databases">
        <authorList>
            <person name="Seo M.-J."/>
        </authorList>
    </citation>
    <scope>NUCLEOTIDE SEQUENCE [LARGE SCALE GENOMIC DNA]</scope>
    <source>
        <strain evidence="1 2">KIGAM211</strain>
    </source>
</reference>
<gene>
    <name evidence="1" type="ORF">H5V45_15065</name>
</gene>
<dbReference type="SUPFAM" id="SSF56059">
    <property type="entry name" value="Glutathione synthetase ATP-binding domain-like"/>
    <property type="match status" value="1"/>
</dbReference>
<protein>
    <recommendedName>
        <fullName evidence="3">ATP-grasp domain-containing protein</fullName>
    </recommendedName>
</protein>
<dbReference type="PANTHER" id="PTHR39217:SF1">
    <property type="entry name" value="GLUTATHIONE SYNTHETASE"/>
    <property type="match status" value="1"/>
</dbReference>
<name>A0A7X0RHX1_9ACTN</name>
<evidence type="ECO:0000313" key="2">
    <source>
        <dbReference type="Proteomes" id="UP000523955"/>
    </source>
</evidence>